<organism evidence="1 2">
    <name type="scientific">Anoxybacteroides rupiense</name>
    <dbReference type="NCBI Taxonomy" id="311460"/>
    <lineage>
        <taxon>Bacteria</taxon>
        <taxon>Bacillati</taxon>
        <taxon>Bacillota</taxon>
        <taxon>Bacilli</taxon>
        <taxon>Bacillales</taxon>
        <taxon>Anoxybacillaceae</taxon>
        <taxon>Anoxybacteroides</taxon>
    </lineage>
</organism>
<sequence>MADSWLIAFAKTYHFTVVTDRNSKRRTLIPNVCRTFNISYTNTFDMPQRLGVKF</sequence>
<dbReference type="RefSeq" id="WP_312856938.1">
    <property type="nucleotide sequence ID" value="NZ_JACIDF010000002.1"/>
</dbReference>
<reference evidence="1 2" key="1">
    <citation type="submission" date="2023-03" db="EMBL/GenBank/DDBJ databases">
        <title>Bacillus Genome Sequencing.</title>
        <authorList>
            <person name="Dunlap C."/>
        </authorList>
    </citation>
    <scope>NUCLEOTIDE SEQUENCE [LARGE SCALE GENOMIC DNA]</scope>
    <source>
        <strain evidence="1 2">NRS-38</strain>
    </source>
</reference>
<comment type="caution">
    <text evidence="1">The sequence shown here is derived from an EMBL/GenBank/DDBJ whole genome shotgun (WGS) entry which is preliminary data.</text>
</comment>
<proteinExistence type="predicted"/>
<gene>
    <name evidence="1" type="ORF">P9850_14345</name>
</gene>
<dbReference type="Proteomes" id="UP001339962">
    <property type="component" value="Unassembled WGS sequence"/>
</dbReference>
<dbReference type="Pfam" id="PF14367">
    <property type="entry name" value="DUF4411"/>
    <property type="match status" value="1"/>
</dbReference>
<accession>A0ABD5IXA9</accession>
<dbReference type="EMBL" id="JARTLI010000037">
    <property type="protein sequence ID" value="MED5052985.1"/>
    <property type="molecule type" value="Genomic_DNA"/>
</dbReference>
<dbReference type="InterPro" id="IPR016541">
    <property type="entry name" value="UCP008505"/>
</dbReference>
<name>A0ABD5IXA9_9BACL</name>
<evidence type="ECO:0000313" key="1">
    <source>
        <dbReference type="EMBL" id="MED5052985.1"/>
    </source>
</evidence>
<protein>
    <submittedName>
        <fullName evidence="1">DUF4411 family protein</fullName>
    </submittedName>
</protein>
<dbReference type="AlphaFoldDB" id="A0ABD5IXA9"/>
<evidence type="ECO:0000313" key="2">
    <source>
        <dbReference type="Proteomes" id="UP001339962"/>
    </source>
</evidence>